<dbReference type="OrthoDB" id="2823912at2759"/>
<evidence type="ECO:0000313" key="3">
    <source>
        <dbReference type="Proteomes" id="UP000027222"/>
    </source>
</evidence>
<reference evidence="3" key="1">
    <citation type="journal article" date="2014" name="Proc. Natl. Acad. Sci. U.S.A.">
        <title>Extensive sampling of basidiomycete genomes demonstrates inadequacy of the white-rot/brown-rot paradigm for wood decay fungi.</title>
        <authorList>
            <person name="Riley R."/>
            <person name="Salamov A.A."/>
            <person name="Brown D.W."/>
            <person name="Nagy L.G."/>
            <person name="Floudas D."/>
            <person name="Held B.W."/>
            <person name="Levasseur A."/>
            <person name="Lombard V."/>
            <person name="Morin E."/>
            <person name="Otillar R."/>
            <person name="Lindquist E.A."/>
            <person name="Sun H."/>
            <person name="LaButti K.M."/>
            <person name="Schmutz J."/>
            <person name="Jabbour D."/>
            <person name="Luo H."/>
            <person name="Baker S.E."/>
            <person name="Pisabarro A.G."/>
            <person name="Walton J.D."/>
            <person name="Blanchette R.A."/>
            <person name="Henrissat B."/>
            <person name="Martin F."/>
            <person name="Cullen D."/>
            <person name="Hibbett D.S."/>
            <person name="Grigoriev I.V."/>
        </authorList>
    </citation>
    <scope>NUCLEOTIDE SEQUENCE [LARGE SCALE GENOMIC DNA]</scope>
    <source>
        <strain evidence="3">CBS 339.88</strain>
    </source>
</reference>
<protein>
    <recommendedName>
        <fullName evidence="1">F-box domain-containing protein</fullName>
    </recommendedName>
</protein>
<feature type="domain" description="F-box" evidence="1">
    <location>
        <begin position="76"/>
        <end position="125"/>
    </location>
</feature>
<dbReference type="HOGENOM" id="CLU_010790_5_1_1"/>
<evidence type="ECO:0000313" key="2">
    <source>
        <dbReference type="EMBL" id="KDR67588.1"/>
    </source>
</evidence>
<dbReference type="CDD" id="cd09917">
    <property type="entry name" value="F-box_SF"/>
    <property type="match status" value="1"/>
</dbReference>
<dbReference type="InterPro" id="IPR036047">
    <property type="entry name" value="F-box-like_dom_sf"/>
</dbReference>
<accession>A0A067SLE6</accession>
<proteinExistence type="predicted"/>
<dbReference type="AlphaFoldDB" id="A0A067SLE6"/>
<dbReference type="InterPro" id="IPR001810">
    <property type="entry name" value="F-box_dom"/>
</dbReference>
<dbReference type="PROSITE" id="PS50181">
    <property type="entry name" value="FBOX"/>
    <property type="match status" value="1"/>
</dbReference>
<dbReference type="EMBL" id="KL142414">
    <property type="protein sequence ID" value="KDR67588.1"/>
    <property type="molecule type" value="Genomic_DNA"/>
</dbReference>
<evidence type="ECO:0000259" key="1">
    <source>
        <dbReference type="PROSITE" id="PS50181"/>
    </source>
</evidence>
<gene>
    <name evidence="2" type="ORF">GALMADRAFT_1082608</name>
</gene>
<sequence>MKKSKQNMSSDSTFSGSSLPFQSLQANELRQLYAFGTRPTRKDRIVLLRGNYVAGHISCKIRKEARANNKVQFHALRNVIEFPLELVFEIFVYLHPIDLYNLMRSSKELRSLLLSRESSPIWREVFQQHPSVPPCPSHISFPKWVSILFGPATCDKCGYPEAMMDFVFLDRLCNFCMVKKLFVLFQALHLIDPIWQAYHRLYAHRDSLIVFCKVKGIYEPEFGQLLKTTYRRNAMHYPSARDSSRQMIYSRHEVNEVAEICSAFLSAVERSEPNAQQNYEEYKVQTVNSVRDAMKRAIACNTWAVSICSEINREYDNLVEQWKERLQILGHNPIDLATLNIRTILQHRHIRTFSKTAFKRSLPAIQKMLSYVTSKRLAVERFNRRWKRQREVQDFYRTHRESLEFLSKGYHPPVDHIYRIKEISDWIDSDLGLEFPPDAKEHFQHYIDKYRAYRRSQVSRLMRGEYPSLDFEENPLRLATTVFECPLHKITETEEGQPPTVLVGWYGFDDHFQCIVPENPGFQLEDVDLELSFNYNPAGSKTMKHLLGVVGLDPSTASPERLNSLRVRFLCIFAECREHPRLEKGRPAMTLKECVSHAARNLDHTPEYFQVLSKEATNSAIFHEGFPPEQLRHLFPWHCRHCIFVRSGHRQLAIDHVKEMHSIDYPIEDQDYIFLRWGSCSERKPFRLHLNPPGNYRCNHCHDNRKLRLWTHRQIVSHLRDKHSILQQLVPNTDWVQISLFKEDRLLGLLHPANTNSEGGIEQSVEI</sequence>
<dbReference type="SUPFAM" id="SSF81383">
    <property type="entry name" value="F-box domain"/>
    <property type="match status" value="1"/>
</dbReference>
<dbReference type="Pfam" id="PF00646">
    <property type="entry name" value="F-box"/>
    <property type="match status" value="1"/>
</dbReference>
<dbReference type="Proteomes" id="UP000027222">
    <property type="component" value="Unassembled WGS sequence"/>
</dbReference>
<organism evidence="2 3">
    <name type="scientific">Galerina marginata (strain CBS 339.88)</name>
    <dbReference type="NCBI Taxonomy" id="685588"/>
    <lineage>
        <taxon>Eukaryota</taxon>
        <taxon>Fungi</taxon>
        <taxon>Dikarya</taxon>
        <taxon>Basidiomycota</taxon>
        <taxon>Agaricomycotina</taxon>
        <taxon>Agaricomycetes</taxon>
        <taxon>Agaricomycetidae</taxon>
        <taxon>Agaricales</taxon>
        <taxon>Agaricineae</taxon>
        <taxon>Strophariaceae</taxon>
        <taxon>Galerina</taxon>
    </lineage>
</organism>
<keyword evidence="3" id="KW-1185">Reference proteome</keyword>
<name>A0A067SLE6_GALM3</name>